<dbReference type="SMART" id="SM00400">
    <property type="entry name" value="ZnF_CHCC"/>
    <property type="match status" value="1"/>
</dbReference>
<keyword evidence="5 12" id="KW-0235">DNA replication</keyword>
<dbReference type="GO" id="GO:0003677">
    <property type="term" value="F:DNA binding"/>
    <property type="evidence" value="ECO:0007669"/>
    <property type="project" value="UniProtKB-KW"/>
</dbReference>
<dbReference type="PANTHER" id="PTHR30313">
    <property type="entry name" value="DNA PRIMASE"/>
    <property type="match status" value="1"/>
</dbReference>
<keyword evidence="3 12" id="KW-0808">Transferase</keyword>
<dbReference type="InterPro" id="IPR037068">
    <property type="entry name" value="DNA_primase_core_N_sf"/>
</dbReference>
<keyword evidence="10 12" id="KW-0238">DNA-binding</keyword>
<dbReference type="InterPro" id="IPR013264">
    <property type="entry name" value="DNAG_N"/>
</dbReference>
<keyword evidence="4 12" id="KW-0548">Nucleotidyltransferase</keyword>
<dbReference type="GO" id="GO:0003899">
    <property type="term" value="F:DNA-directed RNA polymerase activity"/>
    <property type="evidence" value="ECO:0007669"/>
    <property type="project" value="UniProtKB-UniRule"/>
</dbReference>
<keyword evidence="6 12" id="KW-0479">Metal-binding</keyword>
<evidence type="ECO:0000256" key="2">
    <source>
        <dbReference type="ARBA" id="ARBA00022515"/>
    </source>
</evidence>
<dbReference type="PIRSF" id="PIRSF002811">
    <property type="entry name" value="DnaG"/>
    <property type="match status" value="1"/>
</dbReference>
<keyword evidence="1 12" id="KW-0240">DNA-directed RNA polymerase</keyword>
<feature type="domain" description="Toprim" evidence="16">
    <location>
        <begin position="253"/>
        <end position="334"/>
    </location>
</feature>
<dbReference type="SMART" id="SM00493">
    <property type="entry name" value="TOPRIM"/>
    <property type="match status" value="1"/>
</dbReference>
<dbReference type="Pfam" id="PF01807">
    <property type="entry name" value="Zn_ribbon_DnaG"/>
    <property type="match status" value="1"/>
</dbReference>
<comment type="caution">
    <text evidence="17">The sequence shown here is derived from an EMBL/GenBank/DDBJ whole genome shotgun (WGS) entry which is preliminary data.</text>
</comment>
<dbReference type="SUPFAM" id="SSF56731">
    <property type="entry name" value="DNA primase core"/>
    <property type="match status" value="1"/>
</dbReference>
<dbReference type="Proteomes" id="UP000178724">
    <property type="component" value="Unassembled WGS sequence"/>
</dbReference>
<comment type="subunit">
    <text evidence="12">Monomer. Interacts with DnaB.</text>
</comment>
<dbReference type="Pfam" id="PF08275">
    <property type="entry name" value="DNAG_N"/>
    <property type="match status" value="1"/>
</dbReference>
<evidence type="ECO:0000256" key="15">
    <source>
        <dbReference type="SAM" id="Coils"/>
    </source>
</evidence>
<dbReference type="AlphaFoldDB" id="A0A1F4Q241"/>
<sequence>MIPPAVIEEIRHRSDIVAVISGYVALKKRGRNYLGLCPFHSEKTASFTVSPEKQLFHCFGCGEGGNVFAFLMKAENIGFAEAVAELGEKIGVKVGRTAPSTSSSEKEKIYSVMLLAAKFFRSALESEAGGPAREYLAKRKISEETAKTYGLGFAPASWDELFKHLISRGAAPELIERAGLTLPREGKDGYYDRFRSRLMFPVFDVRGRVIAFSGRALDNSEPKYLNSPDTPVYRKGDTVYGLNFAKDEIKKKNAAILVEGNVDVLSVFAAGFANVAAPLGTALTIAQCKLLSRSTDTIMLAFDADTAGEAAAERSAEIIRSQGMKVRIASFTGAKDPDELIKNEGAAAFSAAADAALPYLEFKIRRLLKKFNLGEIEARSQALRETAKLLAGEKDAFAQKEYAGLAAGLLKVEAETLMTEIKRQGYLSRGSEKNLSKVTEKPGDRLGAAEKKLIALSLQNEAALAAVKQELAPANFLGSEAGKIAEILFAEQPGAGENLSHLILDKLTDEASKNYLTGALLSEGLMENPAGIMRDCISVIKAESAKKRVDEIKSALREAEKANDNQKAAELIAALKNEIY</sequence>
<dbReference type="Pfam" id="PF10410">
    <property type="entry name" value="DnaB_bind"/>
    <property type="match status" value="1"/>
</dbReference>
<dbReference type="CDD" id="cd03364">
    <property type="entry name" value="TOPRIM_DnaG_primases"/>
    <property type="match status" value="1"/>
</dbReference>
<evidence type="ECO:0000256" key="4">
    <source>
        <dbReference type="ARBA" id="ARBA00022695"/>
    </source>
</evidence>
<dbReference type="EC" id="2.7.7.101" evidence="12"/>
<evidence type="ECO:0000256" key="9">
    <source>
        <dbReference type="ARBA" id="ARBA00022842"/>
    </source>
</evidence>
<dbReference type="InterPro" id="IPR006171">
    <property type="entry name" value="TOPRIM_dom"/>
</dbReference>
<dbReference type="PANTHER" id="PTHR30313:SF2">
    <property type="entry name" value="DNA PRIMASE"/>
    <property type="match status" value="1"/>
</dbReference>
<keyword evidence="9" id="KW-0460">Magnesium</keyword>
<comment type="cofactor">
    <cofactor evidence="12 13 14">
        <name>Zn(2+)</name>
        <dbReference type="ChEBI" id="CHEBI:29105"/>
    </cofactor>
    <text evidence="12 13 14">Binds 1 zinc ion per monomer.</text>
</comment>
<evidence type="ECO:0000313" key="17">
    <source>
        <dbReference type="EMBL" id="OGB90015.1"/>
    </source>
</evidence>
<keyword evidence="8 12" id="KW-0862">Zinc</keyword>
<dbReference type="InterPro" id="IPR036977">
    <property type="entry name" value="DNA_primase_Znf_CHC2"/>
</dbReference>
<evidence type="ECO:0000256" key="10">
    <source>
        <dbReference type="ARBA" id="ARBA00023125"/>
    </source>
</evidence>
<evidence type="ECO:0000256" key="11">
    <source>
        <dbReference type="ARBA" id="ARBA00023163"/>
    </source>
</evidence>
<dbReference type="FunFam" id="3.90.980.10:FF:000001">
    <property type="entry name" value="DNA primase"/>
    <property type="match status" value="1"/>
</dbReference>
<dbReference type="InterPro" id="IPR016136">
    <property type="entry name" value="DNA_helicase_N/primase_C"/>
</dbReference>
<dbReference type="Gene3D" id="1.10.860.10">
    <property type="entry name" value="DNAb Helicase, Chain A"/>
    <property type="match status" value="1"/>
</dbReference>
<dbReference type="GO" id="GO:0006269">
    <property type="term" value="P:DNA replication, synthesis of primer"/>
    <property type="evidence" value="ECO:0007669"/>
    <property type="project" value="UniProtKB-UniRule"/>
</dbReference>
<dbReference type="PROSITE" id="PS50880">
    <property type="entry name" value="TOPRIM"/>
    <property type="match status" value="1"/>
</dbReference>
<keyword evidence="15" id="KW-0175">Coiled coil</keyword>
<evidence type="ECO:0000259" key="16">
    <source>
        <dbReference type="PROSITE" id="PS50880"/>
    </source>
</evidence>
<dbReference type="EMBL" id="METM01000016">
    <property type="protein sequence ID" value="OGB90015.1"/>
    <property type="molecule type" value="Genomic_DNA"/>
</dbReference>
<evidence type="ECO:0000313" key="18">
    <source>
        <dbReference type="Proteomes" id="UP000178724"/>
    </source>
</evidence>
<proteinExistence type="inferred from homology"/>
<dbReference type="GO" id="GO:0008270">
    <property type="term" value="F:zinc ion binding"/>
    <property type="evidence" value="ECO:0007669"/>
    <property type="project" value="UniProtKB-UniRule"/>
</dbReference>
<dbReference type="Gene3D" id="3.90.980.10">
    <property type="entry name" value="DNA primase, catalytic core, N-terminal domain"/>
    <property type="match status" value="1"/>
</dbReference>
<evidence type="ECO:0000256" key="1">
    <source>
        <dbReference type="ARBA" id="ARBA00022478"/>
    </source>
</evidence>
<feature type="coiled-coil region" evidence="15">
    <location>
        <begin position="542"/>
        <end position="572"/>
    </location>
</feature>
<evidence type="ECO:0000256" key="3">
    <source>
        <dbReference type="ARBA" id="ARBA00022679"/>
    </source>
</evidence>
<dbReference type="Gene3D" id="3.40.1360.10">
    <property type="match status" value="1"/>
</dbReference>
<dbReference type="InterPro" id="IPR006295">
    <property type="entry name" value="DNA_primase_DnaG"/>
</dbReference>
<dbReference type="SUPFAM" id="SSF57783">
    <property type="entry name" value="Zinc beta-ribbon"/>
    <property type="match status" value="1"/>
</dbReference>
<dbReference type="GO" id="GO:1990077">
    <property type="term" value="C:primosome complex"/>
    <property type="evidence" value="ECO:0007669"/>
    <property type="project" value="UniProtKB-KW"/>
</dbReference>
<keyword evidence="11 12" id="KW-0804">Transcription</keyword>
<comment type="function">
    <text evidence="12 13">RNA polymerase that catalyzes the synthesis of short RNA molecules used as primers for DNA polymerase during DNA replication.</text>
</comment>
<dbReference type="FunFam" id="3.90.580.10:FF:000001">
    <property type="entry name" value="DNA primase"/>
    <property type="match status" value="1"/>
</dbReference>
<evidence type="ECO:0000256" key="12">
    <source>
        <dbReference type="HAMAP-Rule" id="MF_00974"/>
    </source>
</evidence>
<evidence type="ECO:0000256" key="8">
    <source>
        <dbReference type="ARBA" id="ARBA00022833"/>
    </source>
</evidence>
<feature type="zinc finger region" description="CHC2-type" evidence="12 14">
    <location>
        <begin position="37"/>
        <end position="61"/>
    </location>
</feature>
<evidence type="ECO:0000256" key="7">
    <source>
        <dbReference type="ARBA" id="ARBA00022771"/>
    </source>
</evidence>
<evidence type="ECO:0000256" key="14">
    <source>
        <dbReference type="PIRSR" id="PIRSR002811-1"/>
    </source>
</evidence>
<evidence type="ECO:0000256" key="5">
    <source>
        <dbReference type="ARBA" id="ARBA00022705"/>
    </source>
</evidence>
<dbReference type="InterPro" id="IPR034151">
    <property type="entry name" value="TOPRIM_DnaG_bac"/>
</dbReference>
<keyword evidence="2 12" id="KW-0639">Primosome</keyword>
<dbReference type="InterPro" id="IPR019475">
    <property type="entry name" value="DNA_primase_DnaB-bd"/>
</dbReference>
<dbReference type="GO" id="GO:0005737">
    <property type="term" value="C:cytoplasm"/>
    <property type="evidence" value="ECO:0007669"/>
    <property type="project" value="TreeGrafter"/>
</dbReference>
<reference evidence="17 18" key="1">
    <citation type="journal article" date="2016" name="Nat. Commun.">
        <title>Thousands of microbial genomes shed light on interconnected biogeochemical processes in an aquifer system.</title>
        <authorList>
            <person name="Anantharaman K."/>
            <person name="Brown C.T."/>
            <person name="Hug L.A."/>
            <person name="Sharon I."/>
            <person name="Castelle C.J."/>
            <person name="Probst A.J."/>
            <person name="Thomas B.C."/>
            <person name="Singh A."/>
            <person name="Wilkins M.J."/>
            <person name="Karaoz U."/>
            <person name="Brodie E.L."/>
            <person name="Williams K.H."/>
            <person name="Hubbard S.S."/>
            <person name="Banfield J.F."/>
        </authorList>
    </citation>
    <scope>NUCLEOTIDE SEQUENCE [LARGE SCALE GENOMIC DNA]</scope>
</reference>
<accession>A0A1F4Q241</accession>
<comment type="catalytic activity">
    <reaction evidence="12">
        <text>ssDNA + n NTP = ssDNA/pppN(pN)n-1 hybrid + (n-1) diphosphate.</text>
        <dbReference type="EC" id="2.7.7.101"/>
    </reaction>
</comment>
<gene>
    <name evidence="12" type="primary">dnaG</name>
    <name evidence="17" type="ORF">A2625_01580</name>
</gene>
<dbReference type="HAMAP" id="MF_00974">
    <property type="entry name" value="DNA_primase_DnaG"/>
    <property type="match status" value="1"/>
</dbReference>
<keyword evidence="7 12" id="KW-0863">Zinc-finger</keyword>
<dbReference type="InterPro" id="IPR030846">
    <property type="entry name" value="DnaG_bac"/>
</dbReference>
<comment type="domain">
    <text evidence="12">Contains an N-terminal zinc-binding domain, a central core domain that contains the primase activity, and a C-terminal DnaB-binding domain.</text>
</comment>
<dbReference type="Gene3D" id="3.90.580.10">
    <property type="entry name" value="Zinc finger, CHC2-type domain"/>
    <property type="match status" value="1"/>
</dbReference>
<organism evidence="17 18">
    <name type="scientific">candidate division WOR-1 bacterium RIFCSPHIGHO2_01_FULL_53_15</name>
    <dbReference type="NCBI Taxonomy" id="1802564"/>
    <lineage>
        <taxon>Bacteria</taxon>
        <taxon>Bacillati</taxon>
        <taxon>Saganbacteria</taxon>
    </lineage>
</organism>
<dbReference type="NCBIfam" id="TIGR01391">
    <property type="entry name" value="dnaG"/>
    <property type="match status" value="1"/>
</dbReference>
<evidence type="ECO:0000256" key="6">
    <source>
        <dbReference type="ARBA" id="ARBA00022723"/>
    </source>
</evidence>
<dbReference type="GO" id="GO:0000428">
    <property type="term" value="C:DNA-directed RNA polymerase complex"/>
    <property type="evidence" value="ECO:0007669"/>
    <property type="project" value="UniProtKB-KW"/>
</dbReference>
<dbReference type="Pfam" id="PF13155">
    <property type="entry name" value="Toprim_2"/>
    <property type="match status" value="1"/>
</dbReference>
<evidence type="ECO:0000256" key="13">
    <source>
        <dbReference type="PIRNR" id="PIRNR002811"/>
    </source>
</evidence>
<protein>
    <recommendedName>
        <fullName evidence="12 13">DNA primase</fullName>
        <ecNumber evidence="12">2.7.7.101</ecNumber>
    </recommendedName>
</protein>
<dbReference type="InterPro" id="IPR050219">
    <property type="entry name" value="DnaG_primase"/>
</dbReference>
<comment type="similarity">
    <text evidence="12 13">Belongs to the DnaG primase family.</text>
</comment>
<name>A0A1F4Q241_UNCSA</name>
<dbReference type="InterPro" id="IPR002694">
    <property type="entry name" value="Znf_CHC2"/>
</dbReference>